<evidence type="ECO:0000313" key="5">
    <source>
        <dbReference type="EMBL" id="CAJ0578996.1"/>
    </source>
</evidence>
<dbReference type="Pfam" id="PF01060">
    <property type="entry name" value="TTR-52"/>
    <property type="match status" value="1"/>
</dbReference>
<keyword evidence="4" id="KW-0732">Signal</keyword>
<gene>
    <name evidence="5" type="ORF">MSPICULIGERA_LOCUS17233</name>
</gene>
<evidence type="ECO:0008006" key="7">
    <source>
        <dbReference type="Google" id="ProtNLM"/>
    </source>
</evidence>
<evidence type="ECO:0000313" key="6">
    <source>
        <dbReference type="Proteomes" id="UP001177023"/>
    </source>
</evidence>
<reference evidence="5" key="1">
    <citation type="submission" date="2023-06" db="EMBL/GenBank/DDBJ databases">
        <authorList>
            <person name="Delattre M."/>
        </authorList>
    </citation>
    <scope>NUCLEOTIDE SEQUENCE</scope>
    <source>
        <strain evidence="5">AF72</strain>
    </source>
</reference>
<feature type="non-terminal residue" evidence="5">
    <location>
        <position position="102"/>
    </location>
</feature>
<protein>
    <recommendedName>
        <fullName evidence="7">Transthyretin-like family protein</fullName>
    </recommendedName>
</protein>
<sequence length="102" mass="11153">MTCVIIIGPLGGTGITKDDKLAETKTGPDGAFELFGVSNENLKITAKFNLYHQCGMTVPVCYYKLSYTVPSTHIFSGSKAKTFYNAGTIELAHQKQERDCLN</sequence>
<dbReference type="Gene3D" id="2.60.40.3330">
    <property type="match status" value="1"/>
</dbReference>
<organism evidence="5 6">
    <name type="scientific">Mesorhabditis spiculigera</name>
    <dbReference type="NCBI Taxonomy" id="96644"/>
    <lineage>
        <taxon>Eukaryota</taxon>
        <taxon>Metazoa</taxon>
        <taxon>Ecdysozoa</taxon>
        <taxon>Nematoda</taxon>
        <taxon>Chromadorea</taxon>
        <taxon>Rhabditida</taxon>
        <taxon>Rhabditina</taxon>
        <taxon>Rhabditomorpha</taxon>
        <taxon>Rhabditoidea</taxon>
        <taxon>Rhabditidae</taxon>
        <taxon>Mesorhabditinae</taxon>
        <taxon>Mesorhabditis</taxon>
    </lineage>
</organism>
<name>A0AA36D1L4_9BILA</name>
<dbReference type="Proteomes" id="UP001177023">
    <property type="component" value="Unassembled WGS sequence"/>
</dbReference>
<evidence type="ECO:0000256" key="3">
    <source>
        <dbReference type="ARBA" id="ARBA00022525"/>
    </source>
</evidence>
<dbReference type="PANTHER" id="PTHR21700">
    <property type="entry name" value="TRANSTHYRETIN-LIKE FAMILY PROTEIN-RELATED"/>
    <property type="match status" value="1"/>
</dbReference>
<comment type="similarity">
    <text evidence="2">Belongs to the nematode transthyretin-like family.</text>
</comment>
<keyword evidence="3" id="KW-0964">Secreted</keyword>
<dbReference type="InterPro" id="IPR001534">
    <property type="entry name" value="Transthyretin-like"/>
</dbReference>
<dbReference type="PANTHER" id="PTHR21700:SF3">
    <property type="entry name" value="TRANSTHYRETIN-LIKE PROTEIN 5"/>
    <property type="match status" value="1"/>
</dbReference>
<dbReference type="GO" id="GO:0005576">
    <property type="term" value="C:extracellular region"/>
    <property type="evidence" value="ECO:0007669"/>
    <property type="project" value="UniProtKB-SubCell"/>
</dbReference>
<dbReference type="EMBL" id="CATQJA010002655">
    <property type="protein sequence ID" value="CAJ0578996.1"/>
    <property type="molecule type" value="Genomic_DNA"/>
</dbReference>
<evidence type="ECO:0000256" key="1">
    <source>
        <dbReference type="ARBA" id="ARBA00004613"/>
    </source>
</evidence>
<dbReference type="GO" id="GO:0009986">
    <property type="term" value="C:cell surface"/>
    <property type="evidence" value="ECO:0007669"/>
    <property type="project" value="InterPro"/>
</dbReference>
<evidence type="ECO:0000256" key="4">
    <source>
        <dbReference type="ARBA" id="ARBA00022729"/>
    </source>
</evidence>
<comment type="subcellular location">
    <subcellularLocation>
        <location evidence="1">Secreted</location>
    </subcellularLocation>
</comment>
<accession>A0AA36D1L4</accession>
<keyword evidence="6" id="KW-1185">Reference proteome</keyword>
<proteinExistence type="inferred from homology"/>
<dbReference type="InterPro" id="IPR038479">
    <property type="entry name" value="Transthyretin-like_sf"/>
</dbReference>
<evidence type="ECO:0000256" key="2">
    <source>
        <dbReference type="ARBA" id="ARBA00010112"/>
    </source>
</evidence>
<comment type="caution">
    <text evidence="5">The sequence shown here is derived from an EMBL/GenBank/DDBJ whole genome shotgun (WGS) entry which is preliminary data.</text>
</comment>
<dbReference type="AlphaFoldDB" id="A0AA36D1L4"/>